<keyword evidence="2" id="KW-1185">Reference proteome</keyword>
<dbReference type="RefSeq" id="WP_163946752.1">
    <property type="nucleotide sequence ID" value="NZ_JAAFZH010000003.1"/>
</dbReference>
<evidence type="ECO:0000313" key="1">
    <source>
        <dbReference type="EMBL" id="NDU95226.1"/>
    </source>
</evidence>
<dbReference type="EMBL" id="JAAFZH010000003">
    <property type="protein sequence ID" value="NDU95226.1"/>
    <property type="molecule type" value="Genomic_DNA"/>
</dbReference>
<gene>
    <name evidence="1" type="ORF">GK108_10115</name>
</gene>
<comment type="caution">
    <text evidence="1">The sequence shown here is derived from an EMBL/GenBank/DDBJ whole genome shotgun (WGS) entry which is preliminary data.</text>
</comment>
<dbReference type="AlphaFoldDB" id="A0A6L9L3X9"/>
<proteinExistence type="predicted"/>
<accession>A0A6L9L3X9</accession>
<sequence>MADEISGGSVTPTVSLLIRRFTTKVRGIGRIIGAYSGMSTNCKDT</sequence>
<organism evidence="1 2">
    <name type="scientific">Spirosoma terrae</name>
    <dbReference type="NCBI Taxonomy" id="1968276"/>
    <lineage>
        <taxon>Bacteria</taxon>
        <taxon>Pseudomonadati</taxon>
        <taxon>Bacteroidota</taxon>
        <taxon>Cytophagia</taxon>
        <taxon>Cytophagales</taxon>
        <taxon>Cytophagaceae</taxon>
        <taxon>Spirosoma</taxon>
    </lineage>
</organism>
<name>A0A6L9L3X9_9BACT</name>
<dbReference type="Proteomes" id="UP000474175">
    <property type="component" value="Unassembled WGS sequence"/>
</dbReference>
<protein>
    <submittedName>
        <fullName evidence="1">Uncharacterized protein</fullName>
    </submittedName>
</protein>
<evidence type="ECO:0000313" key="2">
    <source>
        <dbReference type="Proteomes" id="UP000474175"/>
    </source>
</evidence>
<reference evidence="1 2" key="1">
    <citation type="submission" date="2020-02" db="EMBL/GenBank/DDBJ databases">
        <title>Draft genome sequence of two Spirosoma agri KCTC 52727 and Spirosoma terrae KCTC 52035.</title>
        <authorList>
            <person name="Rojas J."/>
            <person name="Ambika Manirajan B."/>
            <person name="Suarez C."/>
            <person name="Ratering S."/>
            <person name="Schnell S."/>
        </authorList>
    </citation>
    <scope>NUCLEOTIDE SEQUENCE [LARGE SCALE GENOMIC DNA]</scope>
    <source>
        <strain evidence="1 2">KCTC 52035</strain>
    </source>
</reference>